<dbReference type="InterPro" id="IPR035965">
    <property type="entry name" value="PAS-like_dom_sf"/>
</dbReference>
<dbReference type="Pfam" id="PF00990">
    <property type="entry name" value="GGDEF"/>
    <property type="match status" value="1"/>
</dbReference>
<evidence type="ECO:0000259" key="2">
    <source>
        <dbReference type="PROSITE" id="PS50113"/>
    </source>
</evidence>
<dbReference type="AlphaFoldDB" id="A0A1G9S2H3"/>
<dbReference type="InterPro" id="IPR052155">
    <property type="entry name" value="Biofilm_reg_signaling"/>
</dbReference>
<gene>
    <name evidence="6" type="ORF">SAMN04488692_1253</name>
</gene>
<feature type="domain" description="PAS" evidence="1">
    <location>
        <begin position="263"/>
        <end position="336"/>
    </location>
</feature>
<dbReference type="Pfam" id="PF13426">
    <property type="entry name" value="PAS_9"/>
    <property type="match status" value="1"/>
</dbReference>
<evidence type="ECO:0000259" key="5">
    <source>
        <dbReference type="PROSITE" id="PS51832"/>
    </source>
</evidence>
<dbReference type="InterPro" id="IPR006674">
    <property type="entry name" value="HD_domain"/>
</dbReference>
<reference evidence="6 7" key="1">
    <citation type="submission" date="2016-10" db="EMBL/GenBank/DDBJ databases">
        <authorList>
            <person name="de Groot N.N."/>
        </authorList>
    </citation>
    <scope>NUCLEOTIDE SEQUENCE [LARGE SCALE GENOMIC DNA]</scope>
    <source>
        <strain evidence="6 7">SLAS-1</strain>
    </source>
</reference>
<dbReference type="InterPro" id="IPR000160">
    <property type="entry name" value="GGDEF_dom"/>
</dbReference>
<sequence length="854" mass="97906">MTEAAGGVRTYNLDLNNETQHLLNSISQGAAILGGKGTIKAVNTSWQQLAEKCEESQFGLELGNDFLQSVDQFSESSSTNTRRLKEKIEAVLAGRSPQYSLKYSLLTSEKKCWYRMKLNRYQNGALVLQENITEQMLEKLWYQPLFDKNGEAIAVLDENTEIININEQFKEKFKYDLEEVAGKKLDKVLERGKADSADRDMTSKVLDEEKTIQKGIRYERDGSPREYRIKEVPVKIEEEIKGIYVIFEDITIRKEKQRQLQKNKERLEITLKSIGDGVIATDKAGRVDQMNDVAEELTGWSLEKAEGRPLTEIFNIVNSHTGQPVENPVKEVLNSGIKVGLANHTMLISRDGSEYQIADSAAPIRDKEGELSGCVLTFRDVTEEYRMREELKKREQKYHGMIDNCFEMIYLHDLQGNILEVNQAVLEKMGYARKEIEGMTVFDLHPSRKGTYDEEKIIKQWKNWDVGQRFLMEREHIRADGTRMPVEISTGKVKFAGKEHLIAFVRDISQRREREKKLEYLSRYDRLTDLYNRNHMEEKLESLDENELPASLLIIDINGLKIINDTYGHEKGDELLVKTSRLLHRISREKDTLARWAGDEFVILQPNTELEKAQEFRDKIEHKAREIESDIPFSVAIGVSCKTKADESIFSSLHEAENSMDYYKLTSEKSSRNKLLSNLLSTLEVKSDETKEHAVRMSDYAVQLGERIGLNQDKMNKLTLLATLHDIGKVTISEEILTKPGELNDEEWKIIRDHPHKGYSIASSTDEFSTVAEGILCHHERWDGEGYPQGLSGKEIPLLARIISIVDAFDVMTNGRPYKEPLSEEEALEEIENCAGTQFDPVLAEKFVDLRRES</sequence>
<dbReference type="SMART" id="SM00086">
    <property type="entry name" value="PAC"/>
    <property type="match status" value="2"/>
</dbReference>
<dbReference type="PROSITE" id="PS51832">
    <property type="entry name" value="HD_GYP"/>
    <property type="match status" value="1"/>
</dbReference>
<evidence type="ECO:0000259" key="4">
    <source>
        <dbReference type="PROSITE" id="PS51831"/>
    </source>
</evidence>
<keyword evidence="7" id="KW-1185">Reference proteome</keyword>
<name>A0A1G9S2H3_9FIRM</name>
<dbReference type="InterPro" id="IPR003607">
    <property type="entry name" value="HD/PDEase_dom"/>
</dbReference>
<evidence type="ECO:0000313" key="6">
    <source>
        <dbReference type="EMBL" id="SDM28935.1"/>
    </source>
</evidence>
<dbReference type="SUPFAM" id="SSF55785">
    <property type="entry name" value="PYP-like sensor domain (PAS domain)"/>
    <property type="match status" value="3"/>
</dbReference>
<feature type="domain" description="GGDEF" evidence="3">
    <location>
        <begin position="548"/>
        <end position="680"/>
    </location>
</feature>
<dbReference type="SMART" id="SM00091">
    <property type="entry name" value="PAS"/>
    <property type="match status" value="4"/>
</dbReference>
<dbReference type="InterPro" id="IPR000700">
    <property type="entry name" value="PAS-assoc_C"/>
</dbReference>
<dbReference type="STRING" id="321763.SAMN04488692_1253"/>
<proteinExistence type="predicted"/>
<protein>
    <submittedName>
        <fullName evidence="6">PAS domain S-box-containing protein/diguanylate cyclase (GGDEF) domain-containing protein</fullName>
    </submittedName>
</protein>
<dbReference type="InterPro" id="IPR037522">
    <property type="entry name" value="HD_GYP_dom"/>
</dbReference>
<dbReference type="PANTHER" id="PTHR44757">
    <property type="entry name" value="DIGUANYLATE CYCLASE DGCP"/>
    <property type="match status" value="1"/>
</dbReference>
<feature type="domain" description="PAS" evidence="1">
    <location>
        <begin position="394"/>
        <end position="444"/>
    </location>
</feature>
<evidence type="ECO:0000313" key="7">
    <source>
        <dbReference type="Proteomes" id="UP000199476"/>
    </source>
</evidence>
<dbReference type="SMART" id="SM00267">
    <property type="entry name" value="GGDEF"/>
    <property type="match status" value="1"/>
</dbReference>
<dbReference type="InterPro" id="IPR001610">
    <property type="entry name" value="PAC"/>
</dbReference>
<dbReference type="SMART" id="SM00471">
    <property type="entry name" value="HDc"/>
    <property type="match status" value="1"/>
</dbReference>
<dbReference type="Proteomes" id="UP000199476">
    <property type="component" value="Unassembled WGS sequence"/>
</dbReference>
<dbReference type="PROSITE" id="PS51831">
    <property type="entry name" value="HD"/>
    <property type="match status" value="1"/>
</dbReference>
<dbReference type="SUPFAM" id="SSF55073">
    <property type="entry name" value="Nucleotide cyclase"/>
    <property type="match status" value="1"/>
</dbReference>
<dbReference type="Pfam" id="PF13487">
    <property type="entry name" value="HD_5"/>
    <property type="match status" value="1"/>
</dbReference>
<dbReference type="InterPro" id="IPR043128">
    <property type="entry name" value="Rev_trsase/Diguanyl_cyclase"/>
</dbReference>
<dbReference type="OrthoDB" id="9804747at2"/>
<dbReference type="CDD" id="cd00077">
    <property type="entry name" value="HDc"/>
    <property type="match status" value="1"/>
</dbReference>
<dbReference type="Pfam" id="PF08448">
    <property type="entry name" value="PAS_4"/>
    <property type="match status" value="2"/>
</dbReference>
<dbReference type="SUPFAM" id="SSF109604">
    <property type="entry name" value="HD-domain/PDEase-like"/>
    <property type="match status" value="1"/>
</dbReference>
<dbReference type="CDD" id="cd01949">
    <property type="entry name" value="GGDEF"/>
    <property type="match status" value="1"/>
</dbReference>
<dbReference type="InterPro" id="IPR000014">
    <property type="entry name" value="PAS"/>
</dbReference>
<evidence type="ECO:0000259" key="1">
    <source>
        <dbReference type="PROSITE" id="PS50112"/>
    </source>
</evidence>
<dbReference type="NCBIfam" id="TIGR00254">
    <property type="entry name" value="GGDEF"/>
    <property type="match status" value="1"/>
</dbReference>
<feature type="domain" description="HD-GYP" evidence="5">
    <location>
        <begin position="668"/>
        <end position="854"/>
    </location>
</feature>
<dbReference type="NCBIfam" id="TIGR00229">
    <property type="entry name" value="sensory_box"/>
    <property type="match status" value="3"/>
</dbReference>
<feature type="domain" description="PAC" evidence="2">
    <location>
        <begin position="210"/>
        <end position="262"/>
    </location>
</feature>
<dbReference type="PANTHER" id="PTHR44757:SF2">
    <property type="entry name" value="BIOFILM ARCHITECTURE MAINTENANCE PROTEIN MBAA"/>
    <property type="match status" value="1"/>
</dbReference>
<dbReference type="InterPro" id="IPR013656">
    <property type="entry name" value="PAS_4"/>
</dbReference>
<dbReference type="CDD" id="cd00130">
    <property type="entry name" value="PAS"/>
    <property type="match status" value="3"/>
</dbReference>
<accession>A0A1G9S2H3</accession>
<dbReference type="Gene3D" id="1.10.3210.10">
    <property type="entry name" value="Hypothetical protein af1432"/>
    <property type="match status" value="1"/>
</dbReference>
<feature type="domain" description="PAC" evidence="2">
    <location>
        <begin position="341"/>
        <end position="393"/>
    </location>
</feature>
<dbReference type="Gene3D" id="3.30.450.20">
    <property type="entry name" value="PAS domain"/>
    <property type="match status" value="3"/>
</dbReference>
<organism evidence="6 7">
    <name type="scientific">Halarsenatibacter silvermanii</name>
    <dbReference type="NCBI Taxonomy" id="321763"/>
    <lineage>
        <taxon>Bacteria</taxon>
        <taxon>Bacillati</taxon>
        <taxon>Bacillota</taxon>
        <taxon>Clostridia</taxon>
        <taxon>Halanaerobiales</taxon>
        <taxon>Halarsenatibacteraceae</taxon>
        <taxon>Halarsenatibacter</taxon>
    </lineage>
</organism>
<feature type="domain" description="HD" evidence="4">
    <location>
        <begin position="690"/>
        <end position="812"/>
    </location>
</feature>
<dbReference type="RefSeq" id="WP_089761660.1">
    <property type="nucleotide sequence ID" value="NZ_FNGO01000025.1"/>
</dbReference>
<dbReference type="PROSITE" id="PS50887">
    <property type="entry name" value="GGDEF"/>
    <property type="match status" value="1"/>
</dbReference>
<dbReference type="InterPro" id="IPR029787">
    <property type="entry name" value="Nucleotide_cyclase"/>
</dbReference>
<evidence type="ECO:0000259" key="3">
    <source>
        <dbReference type="PROSITE" id="PS50887"/>
    </source>
</evidence>
<dbReference type="PROSITE" id="PS50113">
    <property type="entry name" value="PAC"/>
    <property type="match status" value="2"/>
</dbReference>
<dbReference type="PROSITE" id="PS50112">
    <property type="entry name" value="PAS"/>
    <property type="match status" value="2"/>
</dbReference>
<dbReference type="EMBL" id="FNGO01000025">
    <property type="protein sequence ID" value="SDM28935.1"/>
    <property type="molecule type" value="Genomic_DNA"/>
</dbReference>
<dbReference type="Gene3D" id="3.30.70.270">
    <property type="match status" value="1"/>
</dbReference>